<dbReference type="InterPro" id="IPR036388">
    <property type="entry name" value="WH-like_DNA-bd_sf"/>
</dbReference>
<evidence type="ECO:0000256" key="2">
    <source>
        <dbReference type="ARBA" id="ARBA00022386"/>
    </source>
</evidence>
<dbReference type="Proteomes" id="UP000830055">
    <property type="component" value="Chromosome"/>
</dbReference>
<keyword evidence="5" id="KW-0804">Transcription</keyword>
<gene>
    <name evidence="8" type="ORF">DPPLL_07050</name>
</gene>
<evidence type="ECO:0000313" key="9">
    <source>
        <dbReference type="Proteomes" id="UP000830055"/>
    </source>
</evidence>
<keyword evidence="3" id="KW-0805">Transcription regulation</keyword>
<keyword evidence="4" id="KW-0238">DNA-binding</keyword>
<dbReference type="SMART" id="SM00529">
    <property type="entry name" value="HTH_DTXR"/>
    <property type="match status" value="1"/>
</dbReference>
<dbReference type="InterPro" id="IPR050536">
    <property type="entry name" value="DtxR_MntR_Metal-Reg"/>
</dbReference>
<protein>
    <recommendedName>
        <fullName evidence="2">Transcriptional regulator MntR</fullName>
    </recommendedName>
</protein>
<keyword evidence="9" id="KW-1185">Reference proteome</keyword>
<reference evidence="8 9" key="1">
    <citation type="submission" date="2022-01" db="EMBL/GenBank/DDBJ databases">
        <title>Desulfofustis limnae sp. nov., a novel mesophilic sulfate-reducing bacterium isolated from marsh soil.</title>
        <authorList>
            <person name="Watanabe M."/>
            <person name="Takahashi A."/>
            <person name="Kojima H."/>
            <person name="Fukui M."/>
        </authorList>
    </citation>
    <scope>NUCLEOTIDE SEQUENCE [LARGE SCALE GENOMIC DNA]</scope>
    <source>
        <strain evidence="8 9">PPLL</strain>
    </source>
</reference>
<sequence length="170" mass="18887">MKKSTDIVDLSASLEDYIEAIYHIVDEKLVARSKDIAARLDVSRASVTEALRALAKKELINYSPYEAITMTEQGRKVAEDVIYRHDSLKRFFTEVLAIQPKLAEEAACKIEHAAPPVVISQMISFIKFLQVCPRGGDDLLKGFADYCKHGATRVDCASCISSCLDDDNKS</sequence>
<name>A0ABM7W5Y8_9BACT</name>
<organism evidence="8 9">
    <name type="scientific">Desulfofustis limnaeus</name>
    <dbReference type="NCBI Taxonomy" id="2740163"/>
    <lineage>
        <taxon>Bacteria</taxon>
        <taxon>Pseudomonadati</taxon>
        <taxon>Thermodesulfobacteriota</taxon>
        <taxon>Desulfobulbia</taxon>
        <taxon>Desulfobulbales</taxon>
        <taxon>Desulfocapsaceae</taxon>
        <taxon>Desulfofustis</taxon>
    </lineage>
</organism>
<dbReference type="Pfam" id="PF02742">
    <property type="entry name" value="Fe_dep_repr_C"/>
    <property type="match status" value="1"/>
</dbReference>
<evidence type="ECO:0000256" key="6">
    <source>
        <dbReference type="ARBA" id="ARBA00025185"/>
    </source>
</evidence>
<evidence type="ECO:0000256" key="4">
    <source>
        <dbReference type="ARBA" id="ARBA00023125"/>
    </source>
</evidence>
<evidence type="ECO:0000256" key="3">
    <source>
        <dbReference type="ARBA" id="ARBA00023015"/>
    </source>
</evidence>
<dbReference type="PANTHER" id="PTHR33238:SF7">
    <property type="entry name" value="IRON-DEPENDENT TRANSCRIPTIONAL REGULATOR"/>
    <property type="match status" value="1"/>
</dbReference>
<dbReference type="InterPro" id="IPR022689">
    <property type="entry name" value="Iron_dep_repressor"/>
</dbReference>
<feature type="domain" description="HTH dtxR-type" evidence="7">
    <location>
        <begin position="10"/>
        <end position="71"/>
    </location>
</feature>
<dbReference type="RefSeq" id="WP_284153434.1">
    <property type="nucleotide sequence ID" value="NZ_AP025516.1"/>
</dbReference>
<dbReference type="Gene3D" id="1.10.60.10">
    <property type="entry name" value="Iron dependent repressor, metal binding and dimerisation domain"/>
    <property type="match status" value="1"/>
</dbReference>
<dbReference type="Pfam" id="PF01325">
    <property type="entry name" value="Fe_dep_repress"/>
    <property type="match status" value="1"/>
</dbReference>
<evidence type="ECO:0000259" key="7">
    <source>
        <dbReference type="PROSITE" id="PS50944"/>
    </source>
</evidence>
<accession>A0ABM7W5Y8</accession>
<evidence type="ECO:0000256" key="5">
    <source>
        <dbReference type="ARBA" id="ARBA00023163"/>
    </source>
</evidence>
<comment type="similarity">
    <text evidence="1">Belongs to the DtxR/MntR family.</text>
</comment>
<dbReference type="PANTHER" id="PTHR33238">
    <property type="entry name" value="IRON (METAL) DEPENDENT REPRESSOR, DTXR FAMILY"/>
    <property type="match status" value="1"/>
</dbReference>
<dbReference type="SUPFAM" id="SSF46785">
    <property type="entry name" value="Winged helix' DNA-binding domain"/>
    <property type="match status" value="1"/>
</dbReference>
<comment type="function">
    <text evidence="6">In the presence of manganese, represses expression of mntH and mntS. Up-regulates expression of mntP.</text>
</comment>
<dbReference type="InterPro" id="IPR036421">
    <property type="entry name" value="Fe_dep_repressor_sf"/>
</dbReference>
<dbReference type="SUPFAM" id="SSF47979">
    <property type="entry name" value="Iron-dependent repressor protein, dimerization domain"/>
    <property type="match status" value="1"/>
</dbReference>
<dbReference type="PROSITE" id="PS50944">
    <property type="entry name" value="HTH_DTXR"/>
    <property type="match status" value="1"/>
</dbReference>
<evidence type="ECO:0000256" key="1">
    <source>
        <dbReference type="ARBA" id="ARBA00007871"/>
    </source>
</evidence>
<dbReference type="InterPro" id="IPR036390">
    <property type="entry name" value="WH_DNA-bd_sf"/>
</dbReference>
<proteinExistence type="inferred from homology"/>
<dbReference type="Gene3D" id="1.10.10.10">
    <property type="entry name" value="Winged helix-like DNA-binding domain superfamily/Winged helix DNA-binding domain"/>
    <property type="match status" value="1"/>
</dbReference>
<evidence type="ECO:0000313" key="8">
    <source>
        <dbReference type="EMBL" id="BDD86340.1"/>
    </source>
</evidence>
<dbReference type="EMBL" id="AP025516">
    <property type="protein sequence ID" value="BDD86340.1"/>
    <property type="molecule type" value="Genomic_DNA"/>
</dbReference>
<dbReference type="InterPro" id="IPR001367">
    <property type="entry name" value="Fe_dep_repressor"/>
</dbReference>
<dbReference type="InterPro" id="IPR022687">
    <property type="entry name" value="HTH_DTXR"/>
</dbReference>